<dbReference type="InterPro" id="IPR053728">
    <property type="entry name" value="Alginate_Permeability_Chnl"/>
</dbReference>
<comment type="caution">
    <text evidence="3">The sequence shown here is derived from an EMBL/GenBank/DDBJ whole genome shotgun (WGS) entry which is preliminary data.</text>
</comment>
<evidence type="ECO:0000256" key="1">
    <source>
        <dbReference type="SAM" id="SignalP"/>
    </source>
</evidence>
<keyword evidence="1" id="KW-0732">Signal</keyword>
<dbReference type="PATRIC" id="fig|1331060.3.peg.1296"/>
<feature type="chain" id="PRO_5004564507" description="Alginate export domain-containing protein" evidence="1">
    <location>
        <begin position="44"/>
        <end position="474"/>
    </location>
</feature>
<organism evidence="3 4">
    <name type="scientific">Sphingobium lactosutens DS20</name>
    <dbReference type="NCBI Taxonomy" id="1331060"/>
    <lineage>
        <taxon>Bacteria</taxon>
        <taxon>Pseudomonadati</taxon>
        <taxon>Pseudomonadota</taxon>
        <taxon>Alphaproteobacteria</taxon>
        <taxon>Sphingomonadales</taxon>
        <taxon>Sphingomonadaceae</taxon>
        <taxon>Sphingobium</taxon>
    </lineage>
</organism>
<name>T0HJL0_9SPHN</name>
<accession>T0HJL0</accession>
<evidence type="ECO:0000313" key="3">
    <source>
        <dbReference type="EMBL" id="EQB16536.1"/>
    </source>
</evidence>
<gene>
    <name evidence="3" type="ORF">RLDS_06890</name>
</gene>
<dbReference type="InterPro" id="IPR025388">
    <property type="entry name" value="Alginate_export_dom"/>
</dbReference>
<protein>
    <recommendedName>
        <fullName evidence="2">Alginate export domain-containing protein</fullName>
    </recommendedName>
</protein>
<dbReference type="Proteomes" id="UP000015531">
    <property type="component" value="Unassembled WGS sequence"/>
</dbReference>
<feature type="signal peptide" evidence="1">
    <location>
        <begin position="1"/>
        <end position="43"/>
    </location>
</feature>
<dbReference type="EMBL" id="ATDP01000075">
    <property type="protein sequence ID" value="EQB16536.1"/>
    <property type="molecule type" value="Genomic_DNA"/>
</dbReference>
<dbReference type="AlphaFoldDB" id="T0HJL0"/>
<dbReference type="Pfam" id="PF13372">
    <property type="entry name" value="Alginate_exp"/>
    <property type="match status" value="1"/>
</dbReference>
<sequence>MPIALSRALPQADVAIIMRRRTPRLRHTAPVAVLLACTAPAHAQHAPVAAATPDRLDISGSMRLRYETVDGQVRPGFNASDDLIDLRTIVTATYRSGPFRAGAEVYDSRSWLANSRTPISTNEVNTLELVSAWVGADFTNPFGAATSLAVRAGRMQIDLNSRRLVAADDYRNTTNGFTGLRADIGVKSVKATLIYVLPQQRRPDDLPSVLDNKVRFDHEGFDQVLWGGILSRPKTLGAATVELGFFHLGEHDTAGRPTRDRSLNTIDSRIIQNPGPGVIDYELEGIYQSGRISTSTLTGAPRMPVSAWFVHADVGYTFADAWKTHIMAELDAASGDKAGGTYTRFDSLFGMRRADLGPVGLYNVVARTNVITPGVRIETAPSKRIDFMMSYRLLWLAEATDAFSGTGVRDATGSSGRFAGQQLDARVRTWIVPERLRFEADGVWLAKGHFLTSAPNAPSSGDSKYLSLNLTAAF</sequence>
<evidence type="ECO:0000259" key="2">
    <source>
        <dbReference type="Pfam" id="PF13372"/>
    </source>
</evidence>
<feature type="domain" description="Alginate export" evidence="2">
    <location>
        <begin position="55"/>
        <end position="456"/>
    </location>
</feature>
<proteinExistence type="predicted"/>
<dbReference type="eggNOG" id="COG3637">
    <property type="taxonomic scope" value="Bacteria"/>
</dbReference>
<reference evidence="3 4" key="1">
    <citation type="journal article" date="2013" name="Genome Announc.">
        <title>Draft Genome Sequence of Sphingobium lactosutens Strain DS20T, Isolated from a Hexachlorocyclohexane Dumpsite.</title>
        <authorList>
            <person name="Kumar R."/>
            <person name="Dwivedi V."/>
            <person name="Negi V."/>
            <person name="Khurana J.P."/>
            <person name="Lal R."/>
        </authorList>
    </citation>
    <scope>NUCLEOTIDE SEQUENCE [LARGE SCALE GENOMIC DNA]</scope>
    <source>
        <strain evidence="3 4">DS20</strain>
    </source>
</reference>
<evidence type="ECO:0000313" key="4">
    <source>
        <dbReference type="Proteomes" id="UP000015531"/>
    </source>
</evidence>
<keyword evidence="4" id="KW-1185">Reference proteome</keyword>
<dbReference type="Gene3D" id="2.40.160.100">
    <property type="match status" value="1"/>
</dbReference>